<dbReference type="EMBL" id="BARS01054544">
    <property type="protein sequence ID" value="GAG49697.1"/>
    <property type="molecule type" value="Genomic_DNA"/>
</dbReference>
<organism evidence="1">
    <name type="scientific">marine sediment metagenome</name>
    <dbReference type="NCBI Taxonomy" id="412755"/>
    <lineage>
        <taxon>unclassified sequences</taxon>
        <taxon>metagenomes</taxon>
        <taxon>ecological metagenomes</taxon>
    </lineage>
</organism>
<reference evidence="1" key="1">
    <citation type="journal article" date="2014" name="Front. Microbiol.">
        <title>High frequency of phylogenetically diverse reductive dehalogenase-homologous genes in deep subseafloor sedimentary metagenomes.</title>
        <authorList>
            <person name="Kawai M."/>
            <person name="Futagami T."/>
            <person name="Toyoda A."/>
            <person name="Takaki Y."/>
            <person name="Nishi S."/>
            <person name="Hori S."/>
            <person name="Arai W."/>
            <person name="Tsubouchi T."/>
            <person name="Morono Y."/>
            <person name="Uchiyama I."/>
            <person name="Ito T."/>
            <person name="Fujiyama A."/>
            <person name="Inagaki F."/>
            <person name="Takami H."/>
        </authorList>
    </citation>
    <scope>NUCLEOTIDE SEQUENCE</scope>
    <source>
        <strain evidence="1">Expedition CK06-06</strain>
    </source>
</reference>
<comment type="caution">
    <text evidence="1">The sequence shown here is derived from an EMBL/GenBank/DDBJ whole genome shotgun (WGS) entry which is preliminary data.</text>
</comment>
<gene>
    <name evidence="1" type="ORF">S01H1_80729</name>
</gene>
<protein>
    <submittedName>
        <fullName evidence="1">Uncharacterized protein</fullName>
    </submittedName>
</protein>
<feature type="non-terminal residue" evidence="1">
    <location>
        <position position="1"/>
    </location>
</feature>
<name>X0YSA9_9ZZZZ</name>
<proteinExistence type="predicted"/>
<accession>X0YSA9</accession>
<evidence type="ECO:0000313" key="1">
    <source>
        <dbReference type="EMBL" id="GAG49697.1"/>
    </source>
</evidence>
<dbReference type="AlphaFoldDB" id="X0YSA9"/>
<sequence>KREGTARACDEAWEAYHQAREACEKEMRLQR</sequence>